<dbReference type="RefSeq" id="WP_216518927.1">
    <property type="nucleotide sequence ID" value="NZ_JAHLPM010000006.1"/>
</dbReference>
<keyword evidence="1" id="KW-0472">Membrane</keyword>
<feature type="transmembrane region" description="Helical" evidence="1">
    <location>
        <begin position="319"/>
        <end position="341"/>
    </location>
</feature>
<evidence type="ECO:0000313" key="5">
    <source>
        <dbReference type="Proteomes" id="UP000749471"/>
    </source>
</evidence>
<keyword evidence="1" id="KW-1133">Transmembrane helix</keyword>
<evidence type="ECO:0000313" key="4">
    <source>
        <dbReference type="EMBL" id="MBU5438110.1"/>
    </source>
</evidence>
<dbReference type="Pfam" id="PF05569">
    <property type="entry name" value="Peptidase_M56"/>
    <property type="match status" value="1"/>
</dbReference>
<dbReference type="InterPro" id="IPR008756">
    <property type="entry name" value="Peptidase_M56"/>
</dbReference>
<reference evidence="4 5" key="1">
    <citation type="submission" date="2021-06" db="EMBL/GenBank/DDBJ databases">
        <authorList>
            <person name="Sun Q."/>
            <person name="Li D."/>
        </authorList>
    </citation>
    <scope>NUCLEOTIDE SEQUENCE [LARGE SCALE GENOMIC DNA]</scope>
    <source>
        <strain evidence="4 5">MSJ-40</strain>
    </source>
</reference>
<feature type="domain" description="Glycosyl hydrolase family 98 putative carbohydrate-binding module" evidence="3">
    <location>
        <begin position="536"/>
        <end position="622"/>
    </location>
</feature>
<sequence>MSDFMRTIFFLSILGSVLSIIVFSINLMVKNKISKSWQYYIWLIVILRFLVPVFPKVNKVNYVKSDLPIQLISLTTSNYNISERKDAAIDNDNESNIISNIHIIESKTNYIEKLFDNIWILWTIGFIVSFGLNITFYIVFIRNIRKNNKRIENQYYFSVLEDCKKDLNIKREFWLSKNSHISTPMLVGIFRTKVLLPCEEYSMDELNYIYKHELTHYKKLDLIIRWIINFTVSIHWFNPIIYLVRNEINKVCELSCDEMVVRNLNKDQRKAYGNVLLKIAENKGRENDLFVPTMYRDKEILKERLSIIMKFQGITKKALVVPIILSIIVSTVAVVSGATFVEPNKGNDLKKNVNAYMESIIGDNIKYNELFALKDRFSYASIFKSNKYFEIEGNNRISLHLDFKCKSGEVGFYIYSDSNEIVYEKSGNNVNETIEIDLKDGNYRAVFEAEKASDVEYNIFANPIIAGSKELNSSKSIADDSITWIEASNYSQAKRIDDARMDDWWGYCINNRGPLIDNQLNTYTKAVRIDENAKSYKGYLSYNLDKKYDFLKGKIVVWQDSGSTGNIVLKIYGDKTLLYTSDTIKYNTKPLDINLDVSSYGELIFEVEKTGDKVGGIKVGFADMGLYTKK</sequence>
<protein>
    <submittedName>
        <fullName evidence="4">NPCBM/NEW2 domain-containing protein</fullName>
    </submittedName>
</protein>
<dbReference type="EMBL" id="JAHLPM010000006">
    <property type="protein sequence ID" value="MBU5438110.1"/>
    <property type="molecule type" value="Genomic_DNA"/>
</dbReference>
<dbReference type="InterPro" id="IPR013222">
    <property type="entry name" value="Glyco_hyd_98_carb-bd"/>
</dbReference>
<keyword evidence="1" id="KW-0812">Transmembrane</keyword>
<name>A0ABS6E5A1_9FIRM</name>
<evidence type="ECO:0000259" key="2">
    <source>
        <dbReference type="Pfam" id="PF05569"/>
    </source>
</evidence>
<dbReference type="CDD" id="cd07341">
    <property type="entry name" value="M56_BlaR1_MecR1_like"/>
    <property type="match status" value="1"/>
</dbReference>
<dbReference type="InterPro" id="IPR052173">
    <property type="entry name" value="Beta-lactam_resp_regulator"/>
</dbReference>
<keyword evidence="5" id="KW-1185">Reference proteome</keyword>
<dbReference type="PANTHER" id="PTHR34978">
    <property type="entry name" value="POSSIBLE SENSOR-TRANSDUCER PROTEIN BLAR"/>
    <property type="match status" value="1"/>
</dbReference>
<accession>A0ABS6E5A1</accession>
<proteinExistence type="predicted"/>
<feature type="domain" description="Peptidase M56" evidence="2">
    <location>
        <begin position="9"/>
        <end position="308"/>
    </location>
</feature>
<evidence type="ECO:0000256" key="1">
    <source>
        <dbReference type="SAM" id="Phobius"/>
    </source>
</evidence>
<dbReference type="Proteomes" id="UP000749471">
    <property type="component" value="Unassembled WGS sequence"/>
</dbReference>
<dbReference type="PANTHER" id="PTHR34978:SF3">
    <property type="entry name" value="SLR0241 PROTEIN"/>
    <property type="match status" value="1"/>
</dbReference>
<evidence type="ECO:0000259" key="3">
    <source>
        <dbReference type="Pfam" id="PF08305"/>
    </source>
</evidence>
<gene>
    <name evidence="4" type="ORF">KQI42_08830</name>
</gene>
<organism evidence="4 5">
    <name type="scientific">Tissierella simiarum</name>
    <dbReference type="NCBI Taxonomy" id="2841534"/>
    <lineage>
        <taxon>Bacteria</taxon>
        <taxon>Bacillati</taxon>
        <taxon>Bacillota</taxon>
        <taxon>Tissierellia</taxon>
        <taxon>Tissierellales</taxon>
        <taxon>Tissierellaceae</taxon>
        <taxon>Tissierella</taxon>
    </lineage>
</organism>
<feature type="transmembrane region" description="Helical" evidence="1">
    <location>
        <begin position="6"/>
        <end position="27"/>
    </location>
</feature>
<dbReference type="Pfam" id="PF08305">
    <property type="entry name" value="NPCBM"/>
    <property type="match status" value="1"/>
</dbReference>
<feature type="transmembrane region" description="Helical" evidence="1">
    <location>
        <begin position="119"/>
        <end position="140"/>
    </location>
</feature>
<comment type="caution">
    <text evidence="4">The sequence shown here is derived from an EMBL/GenBank/DDBJ whole genome shotgun (WGS) entry which is preliminary data.</text>
</comment>
<feature type="transmembrane region" description="Helical" evidence="1">
    <location>
        <begin position="39"/>
        <end position="57"/>
    </location>
</feature>